<proteinExistence type="predicted"/>
<dbReference type="AlphaFoldDB" id="A0A6H2ENK4"/>
<sequence length="197" mass="21739">MVEEFIAYGVNESTAWKLVEKYESGEMLDSMKSDVYPVSTVSEDEGDVIEVIRTYPDGSIAVETTSNLAGAKKESITDNSSALPKFRSVYGCTYTSGGNYAGYWKNCTADVNLVVVRMGFVFDYQSIRDAGSKITGYRSYFHHIFGGALSNFRFDRMSASQVRLSADLDIALRGFPAGWTARMQVNVNGTSAYTTHN</sequence>
<gene>
    <name evidence="1" type="ORF">HC352_01930</name>
</gene>
<accession>A0A6H2ENK4</accession>
<reference evidence="1 2" key="1">
    <citation type="submission" date="2020-03" db="EMBL/GenBank/DDBJ databases">
        <title>Complete genome of Arcanobacterium buesumensis sp. nov. strain 2701.</title>
        <authorList>
            <person name="Borowiak M."/>
            <person name="Alssahen M."/>
            <person name="Laemmler C."/>
            <person name="Malorny B."/>
            <person name="Hassan A."/>
            <person name="Prenger-Berninghoff E."/>
            <person name="Ploetz M."/>
            <person name="Abdulmawjood A."/>
        </authorList>
    </citation>
    <scope>NUCLEOTIDE SEQUENCE [LARGE SCALE GENOMIC DNA]</scope>
    <source>
        <strain evidence="1 2">2701</strain>
    </source>
</reference>
<dbReference type="Proteomes" id="UP000502298">
    <property type="component" value="Chromosome"/>
</dbReference>
<protein>
    <submittedName>
        <fullName evidence="1">Uncharacterized protein</fullName>
    </submittedName>
</protein>
<evidence type="ECO:0000313" key="1">
    <source>
        <dbReference type="EMBL" id="QJC22644.1"/>
    </source>
</evidence>
<organism evidence="1 2">
    <name type="scientific">Arcanobacterium buesumense</name>
    <dbReference type="NCBI Taxonomy" id="2722751"/>
    <lineage>
        <taxon>Bacteria</taxon>
        <taxon>Bacillati</taxon>
        <taxon>Actinomycetota</taxon>
        <taxon>Actinomycetes</taxon>
        <taxon>Actinomycetales</taxon>
        <taxon>Actinomycetaceae</taxon>
        <taxon>Arcanobacterium</taxon>
    </lineage>
</organism>
<name>A0A6H2ENK4_9ACTO</name>
<dbReference type="KEGG" id="arca:HC352_01930"/>
<keyword evidence="2" id="KW-1185">Reference proteome</keyword>
<evidence type="ECO:0000313" key="2">
    <source>
        <dbReference type="Proteomes" id="UP000502298"/>
    </source>
</evidence>
<dbReference type="EMBL" id="CP050804">
    <property type="protein sequence ID" value="QJC22644.1"/>
    <property type="molecule type" value="Genomic_DNA"/>
</dbReference>